<dbReference type="Proteomes" id="UP000784294">
    <property type="component" value="Unassembled WGS sequence"/>
</dbReference>
<keyword evidence="8 9" id="KW-0407">Ion channel</keyword>
<accession>A0A448WXM2</accession>
<dbReference type="EMBL" id="CAAALY010057777">
    <property type="protein sequence ID" value="VEL22669.1"/>
    <property type="molecule type" value="Genomic_DNA"/>
</dbReference>
<evidence type="ECO:0000256" key="9">
    <source>
        <dbReference type="RuleBase" id="RU010713"/>
    </source>
</evidence>
<reference evidence="10" key="1">
    <citation type="submission" date="2018-11" db="EMBL/GenBank/DDBJ databases">
        <authorList>
            <consortium name="Pathogen Informatics"/>
        </authorList>
    </citation>
    <scope>NUCLEOTIDE SEQUENCE</scope>
</reference>
<keyword evidence="5 9" id="KW-1133">Transmembrane helix</keyword>
<sequence>MLTIQAILFYIPRLIWQAQASGRLGIDISKLIRFLHAANSSDSLVNRAALIQQTSYQLYHLARVSWRPSRSDVATNVSLRSKLHDFPVWLCEIPFRGRIVVNYLFIKLLYLGNAIGQLYLINRFLGFDCMEHSMLLLGQLWYPDLRKQRQLLNNLHFPVLTSCEIPVRMTGERSVRLVAQCAMQINTFNEKMFAFLYLWALLVSAITAGSLLLWLLRTLLSPVCGCFPYFSSLTRFQSCILRSVKREARRGELFQNALKGKPLALSPNSRVFLPQNVDTILPSDFDESEDDILVRMAHPKKPKESSGNEKEE</sequence>
<dbReference type="GO" id="GO:0034220">
    <property type="term" value="P:monoatomic ion transmembrane transport"/>
    <property type="evidence" value="ECO:0007669"/>
    <property type="project" value="UniProtKB-KW"/>
</dbReference>
<keyword evidence="6 9" id="KW-0406">Ion transport</keyword>
<dbReference type="PANTHER" id="PTHR11893">
    <property type="entry name" value="INNEXIN"/>
    <property type="match status" value="1"/>
</dbReference>
<evidence type="ECO:0000256" key="3">
    <source>
        <dbReference type="ARBA" id="ARBA00022475"/>
    </source>
</evidence>
<protein>
    <recommendedName>
        <fullName evidence="9">Innexin</fullName>
    </recommendedName>
</protein>
<keyword evidence="7 9" id="KW-0472">Membrane</keyword>
<dbReference type="PANTHER" id="PTHR11893:SF36">
    <property type="entry name" value="INNEXIN-5"/>
    <property type="match status" value="1"/>
</dbReference>
<dbReference type="GO" id="GO:0005921">
    <property type="term" value="C:gap junction"/>
    <property type="evidence" value="ECO:0007669"/>
    <property type="project" value="UniProtKB-UniRule"/>
</dbReference>
<gene>
    <name evidence="9" type="primary">inx</name>
    <name evidence="10" type="ORF">PXEA_LOCUS16109</name>
</gene>
<evidence type="ECO:0000313" key="11">
    <source>
        <dbReference type="Proteomes" id="UP000784294"/>
    </source>
</evidence>
<keyword evidence="4 9" id="KW-0812">Transmembrane</keyword>
<dbReference type="InterPro" id="IPR000990">
    <property type="entry name" value="Innexin"/>
</dbReference>
<feature type="non-terminal residue" evidence="10">
    <location>
        <position position="312"/>
    </location>
</feature>
<evidence type="ECO:0000256" key="2">
    <source>
        <dbReference type="ARBA" id="ARBA00022448"/>
    </source>
</evidence>
<feature type="transmembrane region" description="Helical" evidence="9">
    <location>
        <begin position="193"/>
        <end position="216"/>
    </location>
</feature>
<comment type="subcellular location">
    <subcellularLocation>
        <location evidence="1 9">Cell membrane</location>
        <topology evidence="1 9">Multi-pass membrane protein</topology>
    </subcellularLocation>
</comment>
<dbReference type="AlphaFoldDB" id="A0A448WXM2"/>
<dbReference type="GO" id="GO:0005243">
    <property type="term" value="F:gap junction channel activity"/>
    <property type="evidence" value="ECO:0007669"/>
    <property type="project" value="TreeGrafter"/>
</dbReference>
<comment type="caution">
    <text evidence="9">Lacks conserved residue(s) required for the propagation of feature annotation.</text>
</comment>
<dbReference type="GO" id="GO:0005886">
    <property type="term" value="C:plasma membrane"/>
    <property type="evidence" value="ECO:0007669"/>
    <property type="project" value="UniProtKB-SubCell"/>
</dbReference>
<dbReference type="Pfam" id="PF00876">
    <property type="entry name" value="Innexin"/>
    <property type="match status" value="1"/>
</dbReference>
<evidence type="ECO:0000256" key="1">
    <source>
        <dbReference type="ARBA" id="ARBA00004651"/>
    </source>
</evidence>
<dbReference type="PROSITE" id="PS51013">
    <property type="entry name" value="PANNEXIN"/>
    <property type="match status" value="1"/>
</dbReference>
<comment type="caution">
    <text evidence="10">The sequence shown here is derived from an EMBL/GenBank/DDBJ whole genome shotgun (WGS) entry which is preliminary data.</text>
</comment>
<keyword evidence="3" id="KW-1003">Cell membrane</keyword>
<keyword evidence="11" id="KW-1185">Reference proteome</keyword>
<keyword evidence="2 9" id="KW-0813">Transport</keyword>
<evidence type="ECO:0000313" key="10">
    <source>
        <dbReference type="EMBL" id="VEL22669.1"/>
    </source>
</evidence>
<dbReference type="PRINTS" id="PR01262">
    <property type="entry name" value="INNEXIN"/>
</dbReference>
<proteinExistence type="inferred from homology"/>
<evidence type="ECO:0000256" key="8">
    <source>
        <dbReference type="ARBA" id="ARBA00023303"/>
    </source>
</evidence>
<dbReference type="OrthoDB" id="5867527at2759"/>
<organism evidence="10 11">
    <name type="scientific">Protopolystoma xenopodis</name>
    <dbReference type="NCBI Taxonomy" id="117903"/>
    <lineage>
        <taxon>Eukaryota</taxon>
        <taxon>Metazoa</taxon>
        <taxon>Spiralia</taxon>
        <taxon>Lophotrochozoa</taxon>
        <taxon>Platyhelminthes</taxon>
        <taxon>Monogenea</taxon>
        <taxon>Polyopisthocotylea</taxon>
        <taxon>Polystomatidea</taxon>
        <taxon>Polystomatidae</taxon>
        <taxon>Protopolystoma</taxon>
    </lineage>
</organism>
<comment type="similarity">
    <text evidence="9">Belongs to the pannexin family.</text>
</comment>
<evidence type="ECO:0000256" key="5">
    <source>
        <dbReference type="ARBA" id="ARBA00022989"/>
    </source>
</evidence>
<evidence type="ECO:0000256" key="6">
    <source>
        <dbReference type="ARBA" id="ARBA00023065"/>
    </source>
</evidence>
<comment type="function">
    <text evidence="9">Structural component of the gap junctions.</text>
</comment>
<evidence type="ECO:0000256" key="7">
    <source>
        <dbReference type="ARBA" id="ARBA00023136"/>
    </source>
</evidence>
<evidence type="ECO:0000256" key="4">
    <source>
        <dbReference type="ARBA" id="ARBA00022692"/>
    </source>
</evidence>
<name>A0A448WXM2_9PLAT</name>